<evidence type="ECO:0000313" key="1">
    <source>
        <dbReference type="EMBL" id="NQX50717.1"/>
    </source>
</evidence>
<dbReference type="RefSeq" id="WP_032744127.1">
    <property type="nucleotide sequence ID" value="NZ_CP054425.1"/>
</dbReference>
<proteinExistence type="predicted"/>
<organism evidence="1 2">
    <name type="scientific">Bifidobacterium longum subsp. infantis</name>
    <dbReference type="NCBI Taxonomy" id="1682"/>
    <lineage>
        <taxon>Bacteria</taxon>
        <taxon>Bacillati</taxon>
        <taxon>Actinomycetota</taxon>
        <taxon>Actinomycetes</taxon>
        <taxon>Bifidobacteriales</taxon>
        <taxon>Bifidobacteriaceae</taxon>
        <taxon>Bifidobacterium</taxon>
    </lineage>
</organism>
<sequence>MERIDVWRGEPGLDADGNTVQGPLELITSFSGLVAPVNTPETASEESSGVTFDHTIYIRSTEPTGILDTDLIGVRGRRVPVDGAVCEWRRKDGTHVGDVVNVKLKEG</sequence>
<dbReference type="AlphaFoldDB" id="A0A7D5BU95"/>
<gene>
    <name evidence="1" type="ORF">HNS28_04410</name>
</gene>
<reference evidence="1 2" key="1">
    <citation type="submission" date="2020-05" db="EMBL/GenBank/DDBJ databases">
        <title>Draft Genome Sequence of Bifidobacterium longum subsp. Infantis BI-G201, a Commercialization Strain.</title>
        <authorList>
            <person name="Song J."/>
            <person name="Xu Y."/>
            <person name="Han D."/>
            <person name="Teng Q."/>
            <person name="Jiang D."/>
            <person name="Liu Q."/>
        </authorList>
    </citation>
    <scope>NUCLEOTIDE SEQUENCE [LARGE SCALE GENOMIC DNA]</scope>
    <source>
        <strain evidence="1 2">BI-G201</strain>
    </source>
</reference>
<name>A0A7D5BU95_BIFLI</name>
<comment type="caution">
    <text evidence="1">The sequence shown here is derived from an EMBL/GenBank/DDBJ whole genome shotgun (WGS) entry which is preliminary data.</text>
</comment>
<accession>A0A7D5BU95</accession>
<evidence type="ECO:0000313" key="2">
    <source>
        <dbReference type="Proteomes" id="UP000551316"/>
    </source>
</evidence>
<dbReference type="EMBL" id="JABNND010000007">
    <property type="protein sequence ID" value="NQX50717.1"/>
    <property type="molecule type" value="Genomic_DNA"/>
</dbReference>
<dbReference type="Proteomes" id="UP000551316">
    <property type="component" value="Unassembled WGS sequence"/>
</dbReference>
<protein>
    <submittedName>
        <fullName evidence="1">Uncharacterized protein</fullName>
    </submittedName>
</protein>